<accession>A0ABV4VA82</accession>
<dbReference type="InterPro" id="IPR001405">
    <property type="entry name" value="UPF0758"/>
</dbReference>
<gene>
    <name evidence="8" type="ORF">ACEU3E_30620</name>
</gene>
<keyword evidence="4" id="KW-0378">Hydrolase</keyword>
<dbReference type="PANTHER" id="PTHR30471:SF3">
    <property type="entry name" value="UPF0758 PROTEIN YEES-RELATED"/>
    <property type="match status" value="1"/>
</dbReference>
<evidence type="ECO:0000256" key="3">
    <source>
        <dbReference type="ARBA" id="ARBA00022723"/>
    </source>
</evidence>
<evidence type="ECO:0000313" key="8">
    <source>
        <dbReference type="EMBL" id="MFB0846558.1"/>
    </source>
</evidence>
<comment type="caution">
    <text evidence="8">The sequence shown here is derived from an EMBL/GenBank/DDBJ whole genome shotgun (WGS) entry which is preliminary data.</text>
</comment>
<reference evidence="8 9" key="1">
    <citation type="submission" date="2024-09" db="EMBL/GenBank/DDBJ databases">
        <authorList>
            <person name="Makale K.P.P."/>
            <person name="Makhzoum A."/>
            <person name="Rantong G."/>
            <person name="Rahube T.O."/>
        </authorList>
    </citation>
    <scope>NUCLEOTIDE SEQUENCE [LARGE SCALE GENOMIC DNA]</scope>
    <source>
        <strain evidence="8 9">KM_D13</strain>
    </source>
</reference>
<dbReference type="EMBL" id="JBHDLN010000023">
    <property type="protein sequence ID" value="MFB0846558.1"/>
    <property type="molecule type" value="Genomic_DNA"/>
</dbReference>
<dbReference type="PANTHER" id="PTHR30471">
    <property type="entry name" value="DNA REPAIR PROTEIN RADC"/>
    <property type="match status" value="1"/>
</dbReference>
<comment type="similarity">
    <text evidence="1">Belongs to the UPF0758 family.</text>
</comment>
<evidence type="ECO:0000256" key="1">
    <source>
        <dbReference type="ARBA" id="ARBA00010243"/>
    </source>
</evidence>
<name>A0ABV4VA82_9BACL</name>
<evidence type="ECO:0000256" key="2">
    <source>
        <dbReference type="ARBA" id="ARBA00022670"/>
    </source>
</evidence>
<evidence type="ECO:0000313" key="9">
    <source>
        <dbReference type="Proteomes" id="UP001575622"/>
    </source>
</evidence>
<dbReference type="PROSITE" id="PS50249">
    <property type="entry name" value="MPN"/>
    <property type="match status" value="1"/>
</dbReference>
<keyword evidence="3" id="KW-0479">Metal-binding</keyword>
<dbReference type="Pfam" id="PF04002">
    <property type="entry name" value="RadC"/>
    <property type="match status" value="1"/>
</dbReference>
<dbReference type="Proteomes" id="UP001575622">
    <property type="component" value="Unassembled WGS sequence"/>
</dbReference>
<dbReference type="InterPro" id="IPR025657">
    <property type="entry name" value="RadC_JAB"/>
</dbReference>
<keyword evidence="5" id="KW-0862">Zinc</keyword>
<feature type="domain" description="MPN" evidence="7">
    <location>
        <begin position="1"/>
        <end position="112"/>
    </location>
</feature>
<evidence type="ECO:0000256" key="5">
    <source>
        <dbReference type="ARBA" id="ARBA00022833"/>
    </source>
</evidence>
<evidence type="ECO:0000256" key="6">
    <source>
        <dbReference type="ARBA" id="ARBA00023049"/>
    </source>
</evidence>
<dbReference type="Gene3D" id="3.40.140.10">
    <property type="entry name" value="Cytidine Deaminase, domain 2"/>
    <property type="match status" value="1"/>
</dbReference>
<keyword evidence="6" id="KW-0482">Metalloprotease</keyword>
<evidence type="ECO:0000259" key="7">
    <source>
        <dbReference type="PROSITE" id="PS50249"/>
    </source>
</evidence>
<dbReference type="SUPFAM" id="SSF102712">
    <property type="entry name" value="JAB1/MPN domain"/>
    <property type="match status" value="1"/>
</dbReference>
<evidence type="ECO:0000256" key="4">
    <source>
        <dbReference type="ARBA" id="ARBA00022801"/>
    </source>
</evidence>
<dbReference type="InterPro" id="IPR037518">
    <property type="entry name" value="MPN"/>
</dbReference>
<dbReference type="CDD" id="cd08071">
    <property type="entry name" value="MPN_DUF2466"/>
    <property type="match status" value="1"/>
</dbReference>
<protein>
    <submittedName>
        <fullName evidence="8">RadC family protein</fullName>
    </submittedName>
</protein>
<proteinExistence type="inferred from homology"/>
<organism evidence="8 9">
    <name type="scientific">Paenibacillus oleatilyticus</name>
    <dbReference type="NCBI Taxonomy" id="2594886"/>
    <lineage>
        <taxon>Bacteria</taxon>
        <taxon>Bacillati</taxon>
        <taxon>Bacillota</taxon>
        <taxon>Bacilli</taxon>
        <taxon>Bacillales</taxon>
        <taxon>Paenibacillaceae</taxon>
        <taxon>Paenibacillus</taxon>
    </lineage>
</organism>
<dbReference type="RefSeq" id="WP_373956508.1">
    <property type="nucleotide sequence ID" value="NZ_JBHDLN010000023.1"/>
</dbReference>
<keyword evidence="9" id="KW-1185">Reference proteome</keyword>
<keyword evidence="2" id="KW-0645">Protease</keyword>
<sequence>MTEYLSDVDREYCLLICLSIRNTITALEVVSIGTLDAALVTPREVFKSAILSNSASIILAHSHPSGDTTPSKEDMELTERVKNAGEILGIELLDHIIVADGKHFSLRENGLM</sequence>